<feature type="transmembrane region" description="Helical" evidence="2">
    <location>
        <begin position="53"/>
        <end position="75"/>
    </location>
</feature>
<keyword evidence="2" id="KW-0472">Membrane</keyword>
<name>A0A2W5EWS7_9SPHI</name>
<keyword evidence="2" id="KW-0812">Transmembrane</keyword>
<reference evidence="4 5" key="1">
    <citation type="submission" date="2017-11" db="EMBL/GenBank/DDBJ databases">
        <title>Infants hospitalized years apart are colonized by the same room-sourced microbial strains.</title>
        <authorList>
            <person name="Brooks B."/>
            <person name="Olm M.R."/>
            <person name="Firek B.A."/>
            <person name="Baker R."/>
            <person name="Thomas B.C."/>
            <person name="Morowitz M.J."/>
            <person name="Banfield J.F."/>
        </authorList>
    </citation>
    <scope>NUCLEOTIDE SEQUENCE [LARGE SCALE GENOMIC DNA]</scope>
    <source>
        <strain evidence="4">S2_009_000_R2_76</strain>
    </source>
</reference>
<feature type="domain" description="HTH cro/C1-type" evidence="3">
    <location>
        <begin position="27"/>
        <end position="74"/>
    </location>
</feature>
<protein>
    <submittedName>
        <fullName evidence="4">Addiction module antidote protein, HigA family</fullName>
    </submittedName>
</protein>
<dbReference type="NCBIfam" id="TIGR02607">
    <property type="entry name" value="antidote_HigA"/>
    <property type="match status" value="1"/>
</dbReference>
<keyword evidence="1" id="KW-0238">DNA-binding</keyword>
<evidence type="ECO:0000256" key="1">
    <source>
        <dbReference type="ARBA" id="ARBA00023125"/>
    </source>
</evidence>
<keyword evidence="2" id="KW-1133">Transmembrane helix</keyword>
<evidence type="ECO:0000256" key="2">
    <source>
        <dbReference type="SAM" id="Phobius"/>
    </source>
</evidence>
<evidence type="ECO:0000313" key="4">
    <source>
        <dbReference type="EMBL" id="PZP46933.1"/>
    </source>
</evidence>
<evidence type="ECO:0000259" key="3">
    <source>
        <dbReference type="PROSITE" id="PS50943"/>
    </source>
</evidence>
<evidence type="ECO:0000313" key="5">
    <source>
        <dbReference type="Proteomes" id="UP000249645"/>
    </source>
</evidence>
<dbReference type="SUPFAM" id="SSF47413">
    <property type="entry name" value="lambda repressor-like DNA-binding domains"/>
    <property type="match status" value="1"/>
</dbReference>
<dbReference type="Pfam" id="PF01381">
    <property type="entry name" value="HTH_3"/>
    <property type="match status" value="1"/>
</dbReference>
<proteinExistence type="predicted"/>
<dbReference type="SMART" id="SM00530">
    <property type="entry name" value="HTH_XRE"/>
    <property type="match status" value="1"/>
</dbReference>
<dbReference type="PROSITE" id="PS50943">
    <property type="entry name" value="HTH_CROC1"/>
    <property type="match status" value="1"/>
</dbReference>
<dbReference type="GO" id="GO:0003677">
    <property type="term" value="F:DNA binding"/>
    <property type="evidence" value="ECO:0007669"/>
    <property type="project" value="UniProtKB-KW"/>
</dbReference>
<comment type="caution">
    <text evidence="4">The sequence shown here is derived from an EMBL/GenBank/DDBJ whole genome shotgun (WGS) entry which is preliminary data.</text>
</comment>
<accession>A0A2W5EWS7</accession>
<dbReference type="CDD" id="cd00093">
    <property type="entry name" value="HTH_XRE"/>
    <property type="match status" value="1"/>
</dbReference>
<dbReference type="InterPro" id="IPR013430">
    <property type="entry name" value="Toxin_antidote_HigA"/>
</dbReference>
<dbReference type="Gene3D" id="1.10.260.40">
    <property type="entry name" value="lambda repressor-like DNA-binding domains"/>
    <property type="match status" value="1"/>
</dbReference>
<dbReference type="InterPro" id="IPR010982">
    <property type="entry name" value="Lambda_DNA-bd_dom_sf"/>
</dbReference>
<dbReference type="PANTHER" id="PTHR36924:SF1">
    <property type="entry name" value="ANTITOXIN HIGA-1"/>
    <property type="match status" value="1"/>
</dbReference>
<dbReference type="Proteomes" id="UP000249645">
    <property type="component" value="Unassembled WGS sequence"/>
</dbReference>
<dbReference type="InterPro" id="IPR001387">
    <property type="entry name" value="Cro/C1-type_HTH"/>
</dbReference>
<dbReference type="AlphaFoldDB" id="A0A2W5EWS7"/>
<dbReference type="PANTHER" id="PTHR36924">
    <property type="entry name" value="ANTITOXIN HIGA-1"/>
    <property type="match status" value="1"/>
</dbReference>
<gene>
    <name evidence="4" type="primary">higA</name>
    <name evidence="4" type="ORF">DI598_11580</name>
</gene>
<organism evidence="4 5">
    <name type="scientific">Pseudopedobacter saltans</name>
    <dbReference type="NCBI Taxonomy" id="151895"/>
    <lineage>
        <taxon>Bacteria</taxon>
        <taxon>Pseudomonadati</taxon>
        <taxon>Bacteroidota</taxon>
        <taxon>Sphingobacteriia</taxon>
        <taxon>Sphingobacteriales</taxon>
        <taxon>Sphingobacteriaceae</taxon>
        <taxon>Pseudopedobacter</taxon>
    </lineage>
</organism>
<sequence length="101" mass="11102">MNNLKKSHTFPLIHPGTILKEDVIETRNLTVTSAADYLQISRPMLSNILNGKAAITASMAIRIAAVFGGTASIWVDLQSEYDLRKAEMEFAAHPIEFQSVA</sequence>
<dbReference type="EMBL" id="QFOI01000208">
    <property type="protein sequence ID" value="PZP46933.1"/>
    <property type="molecule type" value="Genomic_DNA"/>
</dbReference>